<keyword evidence="10 12" id="KW-0289">Folate biosynthesis</keyword>
<dbReference type="GO" id="GO:0005829">
    <property type="term" value="C:cytosol"/>
    <property type="evidence" value="ECO:0007669"/>
    <property type="project" value="TreeGrafter"/>
</dbReference>
<evidence type="ECO:0000256" key="8">
    <source>
        <dbReference type="ARBA" id="ARBA00022723"/>
    </source>
</evidence>
<protein>
    <recommendedName>
        <fullName evidence="6 12">Dihydropteroate synthase</fullName>
        <shortName evidence="12">DHPS</shortName>
        <ecNumber evidence="5 12">2.5.1.15</ecNumber>
    </recommendedName>
    <alternativeName>
        <fullName evidence="11 12">Dihydropteroate pyrophosphorylase</fullName>
    </alternativeName>
</protein>
<keyword evidence="15" id="KW-1185">Reference proteome</keyword>
<accession>A0A1W2DZT7</accession>
<evidence type="ECO:0000256" key="3">
    <source>
        <dbReference type="ARBA" id="ARBA00004763"/>
    </source>
</evidence>
<evidence type="ECO:0000256" key="10">
    <source>
        <dbReference type="ARBA" id="ARBA00022909"/>
    </source>
</evidence>
<comment type="similarity">
    <text evidence="4 12">Belongs to the DHPS family.</text>
</comment>
<reference evidence="14 15" key="1">
    <citation type="submission" date="2017-04" db="EMBL/GenBank/DDBJ databases">
        <authorList>
            <person name="Afonso C.L."/>
            <person name="Miller P.J."/>
            <person name="Scott M.A."/>
            <person name="Spackman E."/>
            <person name="Goraichik I."/>
            <person name="Dimitrov K.M."/>
            <person name="Suarez D.L."/>
            <person name="Swayne D.E."/>
        </authorList>
    </citation>
    <scope>NUCLEOTIDE SEQUENCE [LARGE SCALE GENOMIC DNA]</scope>
    <source>
        <strain evidence="14 15">DSM 3385</strain>
    </source>
</reference>
<dbReference type="Gene3D" id="3.20.20.20">
    <property type="entry name" value="Dihydropteroate synthase-like"/>
    <property type="match status" value="1"/>
</dbReference>
<gene>
    <name evidence="14" type="ORF">SAMN02746065_12248</name>
</gene>
<evidence type="ECO:0000256" key="2">
    <source>
        <dbReference type="ARBA" id="ARBA00001946"/>
    </source>
</evidence>
<dbReference type="Proteomes" id="UP000192418">
    <property type="component" value="Unassembled WGS sequence"/>
</dbReference>
<keyword evidence="7 12" id="KW-0808">Transferase</keyword>
<dbReference type="GO" id="GO:0046656">
    <property type="term" value="P:folic acid biosynthetic process"/>
    <property type="evidence" value="ECO:0007669"/>
    <property type="project" value="UniProtKB-KW"/>
</dbReference>
<evidence type="ECO:0000256" key="7">
    <source>
        <dbReference type="ARBA" id="ARBA00022679"/>
    </source>
</evidence>
<feature type="domain" description="Pterin-binding" evidence="13">
    <location>
        <begin position="20"/>
        <end position="280"/>
    </location>
</feature>
<proteinExistence type="inferred from homology"/>
<dbReference type="GO" id="GO:0046654">
    <property type="term" value="P:tetrahydrofolate biosynthetic process"/>
    <property type="evidence" value="ECO:0007669"/>
    <property type="project" value="UniProtKB-UniPathway"/>
</dbReference>
<sequence length="288" mass="31278">MKSFTIEWDGYCLDLSPGNTCIMGILNTTPDSFSDGGKFFSFDDALAQGRALVDAGAGILDIGGESTRPFSKGVSVQEEMDRVVPVIERLSREIDVPISIDTVKADVAKEALKAGAAIINDITALERDPGMAVLAAAEKVPVMLMHMKGTPETMQVDPQYDDFMGEITAYLEQRIQFAVESGISREHLIVDPGIGFGKTVDHNLMLIKHLDQIHSLGCPVLMGPSRKSFIRNLLSRKLNKTEVDMNRMELGNLGAVAACILNGAQIVRVHDVNLLRPLACIINAIQTV</sequence>
<comment type="function">
    <text evidence="12">Catalyzes the condensation of para-aminobenzoate (pABA) with 6-hydroxymethyl-7,8-dihydropterin diphosphate (DHPt-PP) to form 7,8-dihydropteroate (H2Pte), the immediate precursor of folate derivatives.</text>
</comment>
<dbReference type="PANTHER" id="PTHR20941">
    <property type="entry name" value="FOLATE SYNTHESIS PROTEINS"/>
    <property type="match status" value="1"/>
</dbReference>
<dbReference type="OrthoDB" id="9811744at2"/>
<comment type="pathway">
    <text evidence="3 12">Cofactor biosynthesis; tetrahydrofolate biosynthesis; 7,8-dihydrofolate from 2-amino-4-hydroxy-6-hydroxymethyl-7,8-dihydropteridine diphosphate and 4-aminobenzoate: step 1/2.</text>
</comment>
<evidence type="ECO:0000259" key="13">
    <source>
        <dbReference type="PROSITE" id="PS50972"/>
    </source>
</evidence>
<dbReference type="InterPro" id="IPR011005">
    <property type="entry name" value="Dihydropteroate_synth-like_sf"/>
</dbReference>
<dbReference type="PROSITE" id="PS00792">
    <property type="entry name" value="DHPS_1"/>
    <property type="match status" value="1"/>
</dbReference>
<evidence type="ECO:0000313" key="15">
    <source>
        <dbReference type="Proteomes" id="UP000192418"/>
    </source>
</evidence>
<evidence type="ECO:0000256" key="4">
    <source>
        <dbReference type="ARBA" id="ARBA00009503"/>
    </source>
</evidence>
<comment type="catalytic activity">
    <reaction evidence="1">
        <text>(7,8-dihydropterin-6-yl)methyl diphosphate + 4-aminobenzoate = 7,8-dihydropteroate + diphosphate</text>
        <dbReference type="Rhea" id="RHEA:19949"/>
        <dbReference type="ChEBI" id="CHEBI:17836"/>
        <dbReference type="ChEBI" id="CHEBI:17839"/>
        <dbReference type="ChEBI" id="CHEBI:33019"/>
        <dbReference type="ChEBI" id="CHEBI:72950"/>
        <dbReference type="EC" id="2.5.1.15"/>
    </reaction>
</comment>
<dbReference type="PANTHER" id="PTHR20941:SF1">
    <property type="entry name" value="FOLIC ACID SYNTHESIS PROTEIN FOL1"/>
    <property type="match status" value="1"/>
</dbReference>
<dbReference type="STRING" id="1121400.SAMN02746065_12248"/>
<dbReference type="GO" id="GO:0004156">
    <property type="term" value="F:dihydropteroate synthase activity"/>
    <property type="evidence" value="ECO:0007669"/>
    <property type="project" value="UniProtKB-EC"/>
</dbReference>
<dbReference type="GO" id="GO:0046872">
    <property type="term" value="F:metal ion binding"/>
    <property type="evidence" value="ECO:0007669"/>
    <property type="project" value="UniProtKB-KW"/>
</dbReference>
<evidence type="ECO:0000256" key="5">
    <source>
        <dbReference type="ARBA" id="ARBA00012458"/>
    </source>
</evidence>
<dbReference type="InterPro" id="IPR000489">
    <property type="entry name" value="Pterin-binding_dom"/>
</dbReference>
<organism evidence="14 15">
    <name type="scientific">Desulfocicer vacuolatum DSM 3385</name>
    <dbReference type="NCBI Taxonomy" id="1121400"/>
    <lineage>
        <taxon>Bacteria</taxon>
        <taxon>Pseudomonadati</taxon>
        <taxon>Thermodesulfobacteriota</taxon>
        <taxon>Desulfobacteria</taxon>
        <taxon>Desulfobacterales</taxon>
        <taxon>Desulfobacteraceae</taxon>
        <taxon>Desulfocicer</taxon>
    </lineage>
</organism>
<dbReference type="NCBIfam" id="TIGR01496">
    <property type="entry name" value="DHPS"/>
    <property type="match status" value="1"/>
</dbReference>
<keyword evidence="8 12" id="KW-0479">Metal-binding</keyword>
<dbReference type="SUPFAM" id="SSF51717">
    <property type="entry name" value="Dihydropteroate synthetase-like"/>
    <property type="match status" value="1"/>
</dbReference>
<evidence type="ECO:0000256" key="12">
    <source>
        <dbReference type="RuleBase" id="RU361205"/>
    </source>
</evidence>
<dbReference type="EMBL" id="FWXY01000022">
    <property type="protein sequence ID" value="SMD02632.1"/>
    <property type="molecule type" value="Genomic_DNA"/>
</dbReference>
<dbReference type="InterPro" id="IPR045031">
    <property type="entry name" value="DHP_synth-like"/>
</dbReference>
<evidence type="ECO:0000256" key="11">
    <source>
        <dbReference type="ARBA" id="ARBA00030193"/>
    </source>
</evidence>
<name>A0A1W2DZT7_9BACT</name>
<dbReference type="UniPathway" id="UPA00077">
    <property type="reaction ID" value="UER00156"/>
</dbReference>
<evidence type="ECO:0000256" key="9">
    <source>
        <dbReference type="ARBA" id="ARBA00022842"/>
    </source>
</evidence>
<dbReference type="Pfam" id="PF00809">
    <property type="entry name" value="Pterin_bind"/>
    <property type="match status" value="1"/>
</dbReference>
<dbReference type="AlphaFoldDB" id="A0A1W2DZT7"/>
<dbReference type="RefSeq" id="WP_084071161.1">
    <property type="nucleotide sequence ID" value="NZ_FWXY01000022.1"/>
</dbReference>
<evidence type="ECO:0000256" key="6">
    <source>
        <dbReference type="ARBA" id="ARBA00016919"/>
    </source>
</evidence>
<evidence type="ECO:0000256" key="1">
    <source>
        <dbReference type="ARBA" id="ARBA00000012"/>
    </source>
</evidence>
<dbReference type="PROSITE" id="PS00793">
    <property type="entry name" value="DHPS_2"/>
    <property type="match status" value="1"/>
</dbReference>
<dbReference type="InterPro" id="IPR006390">
    <property type="entry name" value="DHP_synth_dom"/>
</dbReference>
<dbReference type="PROSITE" id="PS50972">
    <property type="entry name" value="PTERIN_BINDING"/>
    <property type="match status" value="1"/>
</dbReference>
<evidence type="ECO:0000313" key="14">
    <source>
        <dbReference type="EMBL" id="SMD02632.1"/>
    </source>
</evidence>
<dbReference type="EC" id="2.5.1.15" evidence="5 12"/>
<comment type="cofactor">
    <cofactor evidence="2 12">
        <name>Mg(2+)</name>
        <dbReference type="ChEBI" id="CHEBI:18420"/>
    </cofactor>
</comment>
<dbReference type="CDD" id="cd00739">
    <property type="entry name" value="DHPS"/>
    <property type="match status" value="1"/>
</dbReference>
<keyword evidence="9 12" id="KW-0460">Magnesium</keyword>
<dbReference type="FunFam" id="3.20.20.20:FF:000006">
    <property type="entry name" value="Dihydropteroate synthase"/>
    <property type="match status" value="1"/>
</dbReference>